<reference evidence="1 2" key="1">
    <citation type="submission" date="2020-08" db="EMBL/GenBank/DDBJ databases">
        <title>Genome sequence of Diaphorobacter aerolatus KACC 16536T.</title>
        <authorList>
            <person name="Hyun D.-W."/>
            <person name="Bae J.-W."/>
        </authorList>
    </citation>
    <scope>NUCLEOTIDE SEQUENCE [LARGE SCALE GENOMIC DNA]</scope>
    <source>
        <strain evidence="1 2">KACC 16536</strain>
    </source>
</reference>
<proteinExistence type="predicted"/>
<name>A0A7H0GKC9_9BURK</name>
<gene>
    <name evidence="1" type="ORF">H9K75_00315</name>
</gene>
<evidence type="ECO:0008006" key="3">
    <source>
        <dbReference type="Google" id="ProtNLM"/>
    </source>
</evidence>
<organism evidence="1 2">
    <name type="scientific">Diaphorobacter aerolatus</name>
    <dbReference type="NCBI Taxonomy" id="1288495"/>
    <lineage>
        <taxon>Bacteria</taxon>
        <taxon>Pseudomonadati</taxon>
        <taxon>Pseudomonadota</taxon>
        <taxon>Betaproteobacteria</taxon>
        <taxon>Burkholderiales</taxon>
        <taxon>Comamonadaceae</taxon>
        <taxon>Diaphorobacter</taxon>
    </lineage>
</organism>
<dbReference type="Proteomes" id="UP000516028">
    <property type="component" value="Chromosome"/>
</dbReference>
<evidence type="ECO:0000313" key="2">
    <source>
        <dbReference type="Proteomes" id="UP000516028"/>
    </source>
</evidence>
<protein>
    <recommendedName>
        <fullName evidence="3">SCP2 sterol-binding domain-containing protein</fullName>
    </recommendedName>
</protein>
<dbReference type="RefSeq" id="WP_187724340.1">
    <property type="nucleotide sequence ID" value="NZ_CP060783.1"/>
</dbReference>
<sequence>MEQDSLLRIFESIPEHVNRNAHLVHRGRYMNARLKISLADVPYLMEIRDGKIAQLTRTFPLFQTTDLVISAGSDAWAALWEKFPKAGWHDIFALHKRGAMQIEGESQVLFSNLQYLKDVLNTPRLRHGA</sequence>
<keyword evidence="2" id="KW-1185">Reference proteome</keyword>
<accession>A0A7H0GKC9</accession>
<dbReference type="EMBL" id="CP060783">
    <property type="protein sequence ID" value="QNP48745.1"/>
    <property type="molecule type" value="Genomic_DNA"/>
</dbReference>
<dbReference type="KEGG" id="daer:H9K75_00315"/>
<evidence type="ECO:0000313" key="1">
    <source>
        <dbReference type="EMBL" id="QNP48745.1"/>
    </source>
</evidence>
<dbReference type="AlphaFoldDB" id="A0A7H0GKC9"/>